<dbReference type="Pfam" id="PF00076">
    <property type="entry name" value="RRM_1"/>
    <property type="match status" value="1"/>
</dbReference>
<dbReference type="OrthoDB" id="448399at2759"/>
<comment type="subcellular location">
    <subcellularLocation>
        <location evidence="1">Nucleus</location>
    </subcellularLocation>
</comment>
<feature type="compositionally biased region" description="Basic residues" evidence="7">
    <location>
        <begin position="251"/>
        <end position="267"/>
    </location>
</feature>
<name>A0A653BZF2_CALMS</name>
<dbReference type="Gene3D" id="3.30.70.330">
    <property type="match status" value="2"/>
</dbReference>
<gene>
    <name evidence="9" type="ORF">CALMAC_LOCUS4959</name>
</gene>
<accession>A0A653BZF2</accession>
<keyword evidence="5" id="KW-0539">Nucleus</keyword>
<protein>
    <recommendedName>
        <fullName evidence="2">RNA-binding region-containing protein 3</fullName>
    </recommendedName>
</protein>
<proteinExistence type="predicted"/>
<dbReference type="Proteomes" id="UP000410492">
    <property type="component" value="Unassembled WGS sequence"/>
</dbReference>
<evidence type="ECO:0000256" key="1">
    <source>
        <dbReference type="ARBA" id="ARBA00004123"/>
    </source>
</evidence>
<evidence type="ECO:0000256" key="6">
    <source>
        <dbReference type="PROSITE-ProRule" id="PRU00176"/>
    </source>
</evidence>
<dbReference type="GO" id="GO:0030626">
    <property type="term" value="F:U12 snRNA binding"/>
    <property type="evidence" value="ECO:0007669"/>
    <property type="project" value="TreeGrafter"/>
</dbReference>
<evidence type="ECO:0000313" key="10">
    <source>
        <dbReference type="Proteomes" id="UP000410492"/>
    </source>
</evidence>
<evidence type="ECO:0000256" key="2">
    <source>
        <dbReference type="ARBA" id="ARBA00020364"/>
    </source>
</evidence>
<evidence type="ECO:0000313" key="9">
    <source>
        <dbReference type="EMBL" id="VEN40969.1"/>
    </source>
</evidence>
<dbReference type="GO" id="GO:0005689">
    <property type="term" value="C:U12-type spliceosomal complex"/>
    <property type="evidence" value="ECO:0007669"/>
    <property type="project" value="TreeGrafter"/>
</dbReference>
<evidence type="ECO:0000256" key="3">
    <source>
        <dbReference type="ARBA" id="ARBA00022737"/>
    </source>
</evidence>
<evidence type="ECO:0000256" key="4">
    <source>
        <dbReference type="ARBA" id="ARBA00022884"/>
    </source>
</evidence>
<keyword evidence="10" id="KW-1185">Reference proteome</keyword>
<dbReference type="PROSITE" id="PS50102">
    <property type="entry name" value="RRM"/>
    <property type="match status" value="2"/>
</dbReference>
<dbReference type="InterPro" id="IPR000504">
    <property type="entry name" value="RRM_dom"/>
</dbReference>
<dbReference type="SMART" id="SM00360">
    <property type="entry name" value="RRM"/>
    <property type="match status" value="2"/>
</dbReference>
<dbReference type="PANTHER" id="PTHR16105">
    <property type="entry name" value="RNA-BINDING REGION-CONTAINING PROTEIN 3"/>
    <property type="match status" value="1"/>
</dbReference>
<dbReference type="CDD" id="cd12239">
    <property type="entry name" value="RRM2_RBM40_like"/>
    <property type="match status" value="1"/>
</dbReference>
<dbReference type="GO" id="GO:0097157">
    <property type="term" value="F:pre-mRNA intronic binding"/>
    <property type="evidence" value="ECO:0007669"/>
    <property type="project" value="TreeGrafter"/>
</dbReference>
<dbReference type="InterPro" id="IPR045164">
    <property type="entry name" value="RBM41/RNPC3"/>
</dbReference>
<dbReference type="PANTHER" id="PTHR16105:SF0">
    <property type="entry name" value="RNA-BINDING REGION-CONTAINING PROTEIN 3"/>
    <property type="match status" value="1"/>
</dbReference>
<reference evidence="9 10" key="1">
    <citation type="submission" date="2019-01" db="EMBL/GenBank/DDBJ databases">
        <authorList>
            <person name="Sayadi A."/>
        </authorList>
    </citation>
    <scope>NUCLEOTIDE SEQUENCE [LARGE SCALE GENOMIC DNA]</scope>
</reference>
<feature type="compositionally biased region" description="Basic and acidic residues" evidence="7">
    <location>
        <begin position="241"/>
        <end position="250"/>
    </location>
</feature>
<dbReference type="SUPFAM" id="SSF54928">
    <property type="entry name" value="RNA-binding domain, RBD"/>
    <property type="match status" value="2"/>
</dbReference>
<dbReference type="AlphaFoldDB" id="A0A653BZF2"/>
<feature type="domain" description="RRM" evidence="8">
    <location>
        <begin position="389"/>
        <end position="472"/>
    </location>
</feature>
<keyword evidence="3" id="KW-0677">Repeat</keyword>
<feature type="domain" description="RRM" evidence="8">
    <location>
        <begin position="5"/>
        <end position="80"/>
    </location>
</feature>
<feature type="region of interest" description="Disordered" evidence="7">
    <location>
        <begin position="182"/>
        <end position="288"/>
    </location>
</feature>
<sequence>MVCKDTLKIKNLPKELSEAQKEDFARHFGASKVKVITSRAKEKSVVYAKFDSEELAKNVLFRLHQISVLNNRISVEYAEHDILQGKPRLKKIDEPDISSKKSYKTFINKLNAFNDSLGFHQPPPSHLKYLYPKPNRATINNIAHALATIPRFYTQVLHLMNKMNLPPPFAVEQPPVRIITAAQQPPVQQKPVERPAPLPETTEVPPQPPPVVQQVPPQVQESRTKPAESSSESELESDDGDYFRNREYVPVKRRTKSQKPAVKRPKFIKPPVAQPSSTPTKPAEKPENVFEKVDIQVQKKIEVKVAADTLEHPKQSTKPEQVGSIGILEPPPKVDEETPEQPQVSEDTPDEHEEKTCITLEELTANQIPNKDLGVLPVFKNYHPGSPTCRLYIKNIAKTVVVQDLEYIFNRYKVPAKDDTSSQFDVRLMQEGRMKGQAFVTLDSVELAQQAVKETNGYILKDKPMVVVFARSAAQKK</sequence>
<keyword evidence="4 6" id="KW-0694">RNA-binding</keyword>
<dbReference type="InterPro" id="IPR034147">
    <property type="entry name" value="RBM40_RRM1"/>
</dbReference>
<dbReference type="InterPro" id="IPR012677">
    <property type="entry name" value="Nucleotide-bd_a/b_plait_sf"/>
</dbReference>
<dbReference type="EMBL" id="CAACVG010006679">
    <property type="protein sequence ID" value="VEN40969.1"/>
    <property type="molecule type" value="Genomic_DNA"/>
</dbReference>
<evidence type="ECO:0000259" key="8">
    <source>
        <dbReference type="PROSITE" id="PS50102"/>
    </source>
</evidence>
<evidence type="ECO:0000256" key="5">
    <source>
        <dbReference type="ARBA" id="ARBA00023242"/>
    </source>
</evidence>
<evidence type="ECO:0000256" key="7">
    <source>
        <dbReference type="SAM" id="MobiDB-lite"/>
    </source>
</evidence>
<dbReference type="GO" id="GO:0000398">
    <property type="term" value="P:mRNA splicing, via spliceosome"/>
    <property type="evidence" value="ECO:0007669"/>
    <property type="project" value="TreeGrafter"/>
</dbReference>
<feature type="region of interest" description="Disordered" evidence="7">
    <location>
        <begin position="310"/>
        <end position="352"/>
    </location>
</feature>
<organism evidence="9 10">
    <name type="scientific">Callosobruchus maculatus</name>
    <name type="common">Southern cowpea weevil</name>
    <name type="synonym">Pulse bruchid</name>
    <dbReference type="NCBI Taxonomy" id="64391"/>
    <lineage>
        <taxon>Eukaryota</taxon>
        <taxon>Metazoa</taxon>
        <taxon>Ecdysozoa</taxon>
        <taxon>Arthropoda</taxon>
        <taxon>Hexapoda</taxon>
        <taxon>Insecta</taxon>
        <taxon>Pterygota</taxon>
        <taxon>Neoptera</taxon>
        <taxon>Endopterygota</taxon>
        <taxon>Coleoptera</taxon>
        <taxon>Polyphaga</taxon>
        <taxon>Cucujiformia</taxon>
        <taxon>Chrysomeloidea</taxon>
        <taxon>Chrysomelidae</taxon>
        <taxon>Bruchinae</taxon>
        <taxon>Bruchini</taxon>
        <taxon>Callosobruchus</taxon>
    </lineage>
</organism>
<feature type="compositionally biased region" description="Acidic residues" evidence="7">
    <location>
        <begin position="231"/>
        <end position="240"/>
    </location>
</feature>
<dbReference type="InterPro" id="IPR035979">
    <property type="entry name" value="RBD_domain_sf"/>
</dbReference>
<dbReference type="FunFam" id="3.30.70.330:FF:000207">
    <property type="entry name" value="RNA-binding region (RNP1, RRM)-containing 3"/>
    <property type="match status" value="1"/>
</dbReference>
<dbReference type="CDD" id="cd12238">
    <property type="entry name" value="RRM1_RBM40_like"/>
    <property type="match status" value="1"/>
</dbReference>